<keyword evidence="1" id="KW-0812">Transmembrane</keyword>
<accession>A0A921MGH5</accession>
<keyword evidence="1" id="KW-1133">Transmembrane helix</keyword>
<evidence type="ECO:0000313" key="3">
    <source>
        <dbReference type="Proteomes" id="UP000784435"/>
    </source>
</evidence>
<proteinExistence type="predicted"/>
<feature type="transmembrane region" description="Helical" evidence="1">
    <location>
        <begin position="48"/>
        <end position="68"/>
    </location>
</feature>
<dbReference type="AlphaFoldDB" id="A0A921MGH5"/>
<evidence type="ECO:0000313" key="2">
    <source>
        <dbReference type="EMBL" id="HJG81021.1"/>
    </source>
</evidence>
<organism evidence="2 3">
    <name type="scientific">Brevibacterium senegalense</name>
    <dbReference type="NCBI Taxonomy" id="1033736"/>
    <lineage>
        <taxon>Bacteria</taxon>
        <taxon>Bacillati</taxon>
        <taxon>Actinomycetota</taxon>
        <taxon>Actinomycetes</taxon>
        <taxon>Micrococcales</taxon>
        <taxon>Brevibacteriaceae</taxon>
        <taxon>Brevibacterium</taxon>
    </lineage>
</organism>
<keyword evidence="1" id="KW-0472">Membrane</keyword>
<dbReference type="EMBL" id="DYUK01000247">
    <property type="protein sequence ID" value="HJG81021.1"/>
    <property type="molecule type" value="Genomic_DNA"/>
</dbReference>
<dbReference type="Proteomes" id="UP000784435">
    <property type="component" value="Unassembled WGS sequence"/>
</dbReference>
<gene>
    <name evidence="2" type="ORF">K8V08_11490</name>
</gene>
<name>A0A921MGH5_9MICO</name>
<evidence type="ECO:0000256" key="1">
    <source>
        <dbReference type="SAM" id="Phobius"/>
    </source>
</evidence>
<protein>
    <submittedName>
        <fullName evidence="2">Uncharacterized protein</fullName>
    </submittedName>
</protein>
<reference evidence="2" key="2">
    <citation type="submission" date="2021-09" db="EMBL/GenBank/DDBJ databases">
        <authorList>
            <person name="Gilroy R."/>
        </authorList>
    </citation>
    <scope>NUCLEOTIDE SEQUENCE</scope>
    <source>
        <strain evidence="2">ChiGjej5B5-7349</strain>
    </source>
</reference>
<reference evidence="2" key="1">
    <citation type="journal article" date="2021" name="PeerJ">
        <title>Extensive microbial diversity within the chicken gut microbiome revealed by metagenomics and culture.</title>
        <authorList>
            <person name="Gilroy R."/>
            <person name="Ravi A."/>
            <person name="Getino M."/>
            <person name="Pursley I."/>
            <person name="Horton D.L."/>
            <person name="Alikhan N.F."/>
            <person name="Baker D."/>
            <person name="Gharbi K."/>
            <person name="Hall N."/>
            <person name="Watson M."/>
            <person name="Adriaenssens E.M."/>
            <person name="Foster-Nyarko E."/>
            <person name="Jarju S."/>
            <person name="Secka A."/>
            <person name="Antonio M."/>
            <person name="Oren A."/>
            <person name="Chaudhuri R.R."/>
            <person name="La Ragione R."/>
            <person name="Hildebrand F."/>
            <person name="Pallen M.J."/>
        </authorList>
    </citation>
    <scope>NUCLEOTIDE SEQUENCE</scope>
    <source>
        <strain evidence="2">ChiGjej5B5-7349</strain>
    </source>
</reference>
<comment type="caution">
    <text evidence="2">The sequence shown here is derived from an EMBL/GenBank/DDBJ whole genome shotgun (WGS) entry which is preliminary data.</text>
</comment>
<sequence>MAQQAQSDVQDNFYRSAISAGIAVGITALIGFVCFTIFGAGIETTMHWLVVLGLVAGGMTFTGVAWGVSAGQRKGGSVPARG</sequence>
<feature type="transmembrane region" description="Helical" evidence="1">
    <location>
        <begin position="20"/>
        <end position="42"/>
    </location>
</feature>